<proteinExistence type="predicted"/>
<gene>
    <name evidence="3" type="ORF">D2E25_0957</name>
</gene>
<evidence type="ECO:0000313" key="3">
    <source>
        <dbReference type="EMBL" id="RSX53634.1"/>
    </source>
</evidence>
<organism evidence="3 4">
    <name type="scientific">Bifidobacterium goeldii</name>
    <dbReference type="NCBI Taxonomy" id="2306975"/>
    <lineage>
        <taxon>Bacteria</taxon>
        <taxon>Bacillati</taxon>
        <taxon>Actinomycetota</taxon>
        <taxon>Actinomycetes</taxon>
        <taxon>Bifidobacteriales</taxon>
        <taxon>Bifidobacteriaceae</taxon>
        <taxon>Bifidobacterium</taxon>
    </lineage>
</organism>
<dbReference type="InterPro" id="IPR049790">
    <property type="entry name" value="Rv3655c/TadE"/>
</dbReference>
<protein>
    <submittedName>
        <fullName evidence="3">Pilus assembly protein TadE</fullName>
    </submittedName>
</protein>
<accession>A0A430FL61</accession>
<comment type="caution">
    <text evidence="3">The sequence shown here is derived from an EMBL/GenBank/DDBJ whole genome shotgun (WGS) entry which is preliminary data.</text>
</comment>
<dbReference type="Proteomes" id="UP000287533">
    <property type="component" value="Unassembled WGS sequence"/>
</dbReference>
<dbReference type="InterPro" id="IPR012495">
    <property type="entry name" value="TadE-like_dom"/>
</dbReference>
<keyword evidence="1" id="KW-1133">Transmembrane helix</keyword>
<feature type="transmembrane region" description="Helical" evidence="1">
    <location>
        <begin position="40"/>
        <end position="62"/>
    </location>
</feature>
<dbReference type="Pfam" id="PF07811">
    <property type="entry name" value="TadE"/>
    <property type="match status" value="1"/>
</dbReference>
<dbReference type="AlphaFoldDB" id="A0A430FL61"/>
<feature type="domain" description="TadE-like" evidence="2">
    <location>
        <begin position="39"/>
        <end position="81"/>
    </location>
</feature>
<evidence type="ECO:0000313" key="4">
    <source>
        <dbReference type="Proteomes" id="UP000287533"/>
    </source>
</evidence>
<evidence type="ECO:0000256" key="1">
    <source>
        <dbReference type="SAM" id="Phobius"/>
    </source>
</evidence>
<keyword evidence="4" id="KW-1185">Reference proteome</keyword>
<keyword evidence="1" id="KW-0812">Transmembrane</keyword>
<dbReference type="NCBIfam" id="NF041390">
    <property type="entry name" value="TadE_Rv3655c"/>
    <property type="match status" value="1"/>
</dbReference>
<sequence length="144" mass="14821">MGNSAFEHDGRSAGGVGPVGRAAKRQHARYTWWLHSDEGAITAEFATVLPVVALIAVILLGLTRTVVVSMNCQDAAAAAARELVVARDEANPQATARAIAGDAAVVSVNRHDSTVQVQVTCPVLPDPLGVLPTTVTGSATGVWG</sequence>
<name>A0A430FL61_9BIFI</name>
<keyword evidence="1" id="KW-0472">Membrane</keyword>
<reference evidence="3 4" key="1">
    <citation type="submission" date="2018-09" db="EMBL/GenBank/DDBJ databases">
        <title>Characterization of the phylogenetic diversity of five novel species belonging to the genus Bifidobacterium.</title>
        <authorList>
            <person name="Lugli G.A."/>
            <person name="Duranti S."/>
            <person name="Milani C."/>
        </authorList>
    </citation>
    <scope>NUCLEOTIDE SEQUENCE [LARGE SCALE GENOMIC DNA]</scope>
    <source>
        <strain evidence="3 4">2034B</strain>
    </source>
</reference>
<dbReference type="EMBL" id="QXGL01000002">
    <property type="protein sequence ID" value="RSX53634.1"/>
    <property type="molecule type" value="Genomic_DNA"/>
</dbReference>
<evidence type="ECO:0000259" key="2">
    <source>
        <dbReference type="Pfam" id="PF07811"/>
    </source>
</evidence>